<dbReference type="GO" id="GO:0005829">
    <property type="term" value="C:cytosol"/>
    <property type="evidence" value="ECO:0007669"/>
    <property type="project" value="TreeGrafter"/>
</dbReference>
<feature type="binding site" evidence="6">
    <location>
        <position position="189"/>
    </location>
    <ligand>
        <name>a divalent metal cation</name>
        <dbReference type="ChEBI" id="CHEBI:60240"/>
        <label>2</label>
        <note>catalytic</note>
    </ligand>
</feature>
<feature type="binding site" evidence="6">
    <location>
        <position position="156"/>
    </location>
    <ligand>
        <name>a divalent metal cation</name>
        <dbReference type="ChEBI" id="CHEBI:60240"/>
        <label>2</label>
        <note>catalytic</note>
    </ligand>
</feature>
<dbReference type="Gene3D" id="3.90.230.10">
    <property type="entry name" value="Creatinase/methionine aminopeptidase superfamily"/>
    <property type="match status" value="1"/>
</dbReference>
<evidence type="ECO:0000256" key="3">
    <source>
        <dbReference type="ARBA" id="ARBA00022670"/>
    </source>
</evidence>
<dbReference type="EMBL" id="JAEKNS010000017">
    <property type="protein sequence ID" value="MBJ7593459.1"/>
    <property type="molecule type" value="Genomic_DNA"/>
</dbReference>
<dbReference type="GO" id="GO:0046872">
    <property type="term" value="F:metal ion binding"/>
    <property type="evidence" value="ECO:0007669"/>
    <property type="project" value="UniProtKB-UniRule"/>
</dbReference>
<sequence length="243" mass="25936">MRVSGKILGECLAHLADEVRPGITTLDLDREADTFIRDHGCIPGFLGYQDYPNSLCVSVNDEVVHGIPGPRVIEDGDLVSLDCGLILDGWWADSGLSVACGEASPEVSRLIEVTRESLERGIAAARPGNTIGDIGHAVQTYAEAEGYALVREYVGHGIGRNMHEPPQVPNHGQPGTGNVIKPGYVLAIEPMVNVGGPQVRVLRDGWTVVTVDGKLSCYFEHTVAVTEDGPEVLTLRPSHAVVG</sequence>
<evidence type="ECO:0000313" key="9">
    <source>
        <dbReference type="EMBL" id="MBJ7593459.1"/>
    </source>
</evidence>
<protein>
    <recommendedName>
        <fullName evidence="6 7">Methionine aminopeptidase</fullName>
        <shortName evidence="6">MAP</shortName>
        <shortName evidence="6">MetAP</shortName>
        <ecNumber evidence="6 7">3.4.11.18</ecNumber>
    </recommendedName>
    <alternativeName>
        <fullName evidence="6">Peptidase M</fullName>
    </alternativeName>
</protein>
<dbReference type="EC" id="3.4.11.18" evidence="6 7"/>
<comment type="caution">
    <text evidence="10">The sequence shown here is derived from an EMBL/GenBank/DDBJ whole genome shotgun (WGS) entry which is preliminary data.</text>
</comment>
<evidence type="ECO:0000256" key="4">
    <source>
        <dbReference type="ARBA" id="ARBA00022723"/>
    </source>
</evidence>
<dbReference type="HAMAP" id="MF_01974">
    <property type="entry name" value="MetAP_1"/>
    <property type="match status" value="1"/>
</dbReference>
<comment type="function">
    <text evidence="1 6">Removes the N-terminal methionine from nascent proteins. The N-terminal methionine is often cleaved when the second residue in the primary sequence is small and uncharged (Met-Ala-, Cys, Gly, Pro, Ser, Thr, or Val). Requires deformylation of the N(alpha)-formylated initiator methionine before it can be hydrolyzed.</text>
</comment>
<reference evidence="9 12" key="3">
    <citation type="submission" date="2020-10" db="EMBL/GenBank/DDBJ databases">
        <title>Ca. Dormibacterota MAGs.</title>
        <authorList>
            <person name="Montgomery K."/>
        </authorList>
    </citation>
    <scope>NUCLEOTIDE SEQUENCE [LARGE SCALE GENOMIC DNA]</scope>
    <source>
        <strain evidence="9">SC8812_S17_18</strain>
    </source>
</reference>
<dbReference type="AlphaFoldDB" id="A0A2W5ZE87"/>
<dbReference type="GO" id="GO:0070006">
    <property type="term" value="F:metalloaminopeptidase activity"/>
    <property type="evidence" value="ECO:0007669"/>
    <property type="project" value="UniProtKB-UniRule"/>
</dbReference>
<dbReference type="NCBIfam" id="TIGR00500">
    <property type="entry name" value="met_pdase_I"/>
    <property type="match status" value="1"/>
</dbReference>
<dbReference type="GO" id="GO:0006508">
    <property type="term" value="P:proteolysis"/>
    <property type="evidence" value="ECO:0007669"/>
    <property type="project" value="UniProtKB-KW"/>
</dbReference>
<feature type="binding site" evidence="6">
    <location>
        <position position="93"/>
    </location>
    <ligand>
        <name>a divalent metal cation</name>
        <dbReference type="ChEBI" id="CHEBI:60240"/>
        <label>2</label>
        <note>catalytic</note>
    </ligand>
</feature>
<keyword evidence="3 6" id="KW-0645">Protease</keyword>
<comment type="cofactor">
    <cofactor evidence="6">
        <name>Co(2+)</name>
        <dbReference type="ChEBI" id="CHEBI:48828"/>
    </cofactor>
    <cofactor evidence="6">
        <name>Zn(2+)</name>
        <dbReference type="ChEBI" id="CHEBI:29105"/>
    </cofactor>
    <cofactor evidence="6">
        <name>Mn(2+)</name>
        <dbReference type="ChEBI" id="CHEBI:29035"/>
    </cofactor>
    <cofactor evidence="6">
        <name>Fe(2+)</name>
        <dbReference type="ChEBI" id="CHEBI:29033"/>
    </cofactor>
    <text evidence="6">Binds 2 divalent metal cations per subunit. Has a high-affinity and a low affinity metal-binding site. The true nature of the physiological cofactor is under debate. The enzyme is active with cobalt, zinc, manganese or divalent iron ions. Most likely, methionine aminopeptidases function as mononuclear Fe(2+)-metalloproteases under physiological conditions, and the catalytically relevant metal-binding site has been assigned to the histidine-containing high-affinity site.</text>
</comment>
<keyword evidence="5 6" id="KW-0378">Hydrolase</keyword>
<dbReference type="InterPro" id="IPR036005">
    <property type="entry name" value="Creatinase/aminopeptidase-like"/>
</dbReference>
<evidence type="ECO:0000256" key="2">
    <source>
        <dbReference type="ARBA" id="ARBA00022438"/>
    </source>
</evidence>
<evidence type="ECO:0000256" key="6">
    <source>
        <dbReference type="HAMAP-Rule" id="MF_01974"/>
    </source>
</evidence>
<keyword evidence="2 6" id="KW-0031">Aminopeptidase</keyword>
<feature type="binding site" evidence="6">
    <location>
        <position position="220"/>
    </location>
    <ligand>
        <name>a divalent metal cation</name>
        <dbReference type="ChEBI" id="CHEBI:60240"/>
        <label>1</label>
    </ligand>
</feature>
<feature type="binding site" evidence="6">
    <location>
        <position position="220"/>
    </location>
    <ligand>
        <name>a divalent metal cation</name>
        <dbReference type="ChEBI" id="CHEBI:60240"/>
        <label>2</label>
        <note>catalytic</note>
    </ligand>
</feature>
<dbReference type="PRINTS" id="PR00599">
    <property type="entry name" value="MAPEPTIDASE"/>
</dbReference>
<comment type="subunit">
    <text evidence="6">Monomer.</text>
</comment>
<name>A0A2W5ZE87_9BACT</name>
<accession>A0A934JUP2</accession>
<keyword evidence="4 6" id="KW-0479">Metal-binding</keyword>
<reference evidence="10 11" key="1">
    <citation type="journal article" date="2017" name="Nature">
        <title>Atmospheric trace gases support primary production in Antarctic desert surface soil.</title>
        <authorList>
            <person name="Ji M."/>
            <person name="Greening C."/>
            <person name="Vanwonterghem I."/>
            <person name="Carere C.R."/>
            <person name="Bay S.K."/>
            <person name="Steen J.A."/>
            <person name="Montgomery K."/>
            <person name="Lines T."/>
            <person name="Beardall J."/>
            <person name="van Dorst J."/>
            <person name="Snape I."/>
            <person name="Stott M.B."/>
            <person name="Hugenholtz P."/>
            <person name="Ferrari B.C."/>
        </authorList>
    </citation>
    <scope>NUCLEOTIDE SEQUENCE [LARGE SCALE GENOMIC DNA]</scope>
    <source>
        <strain evidence="10">RRmetagenome_bin12</strain>
    </source>
</reference>
<evidence type="ECO:0000313" key="12">
    <source>
        <dbReference type="Proteomes" id="UP000606991"/>
    </source>
</evidence>
<dbReference type="InterPro" id="IPR000994">
    <property type="entry name" value="Pept_M24"/>
</dbReference>
<comment type="similarity">
    <text evidence="6">Belongs to the peptidase M24A family. Methionine aminopeptidase type 1 subfamily.</text>
</comment>
<dbReference type="Proteomes" id="UP000606991">
    <property type="component" value="Unassembled WGS sequence"/>
</dbReference>
<dbReference type="PANTHER" id="PTHR43330">
    <property type="entry name" value="METHIONINE AMINOPEPTIDASE"/>
    <property type="match status" value="1"/>
</dbReference>
<dbReference type="InterPro" id="IPR002467">
    <property type="entry name" value="Pept_M24A_MAP1"/>
</dbReference>
<feature type="domain" description="Peptidase M24" evidence="8">
    <location>
        <begin position="1"/>
        <end position="227"/>
    </location>
</feature>
<dbReference type="InterPro" id="IPR001714">
    <property type="entry name" value="Pept_M24_MAP"/>
</dbReference>
<evidence type="ECO:0000256" key="7">
    <source>
        <dbReference type="RuleBase" id="RU003653"/>
    </source>
</evidence>
<feature type="binding site" evidence="6">
    <location>
        <position position="65"/>
    </location>
    <ligand>
        <name>substrate</name>
    </ligand>
</feature>
<organism evidence="10 11">
    <name type="scientific">Candidatus Aeolococcus gillhamiae</name>
    <dbReference type="NCBI Taxonomy" id="3127015"/>
    <lineage>
        <taxon>Bacteria</taxon>
        <taxon>Bacillati</taxon>
        <taxon>Candidatus Dormiibacterota</taxon>
        <taxon>Candidatus Dormibacteria</taxon>
        <taxon>Candidatus Aeolococcales</taxon>
        <taxon>Candidatus Aeolococcaceae</taxon>
        <taxon>Candidatus Aeolococcus</taxon>
    </lineage>
</organism>
<gene>
    <name evidence="6 10" type="primary">map</name>
    <name evidence="10" type="ORF">DLM65_06655</name>
    <name evidence="9" type="ORF">JF886_01135</name>
</gene>
<dbReference type="Pfam" id="PF00557">
    <property type="entry name" value="Peptidase_M24"/>
    <property type="match status" value="1"/>
</dbReference>
<comment type="catalytic activity">
    <reaction evidence="6 7">
        <text>Release of N-terminal amino acids, preferentially methionine, from peptides and arylamides.</text>
        <dbReference type="EC" id="3.4.11.18"/>
    </reaction>
</comment>
<proteinExistence type="inferred from homology"/>
<evidence type="ECO:0000256" key="5">
    <source>
        <dbReference type="ARBA" id="ARBA00022801"/>
    </source>
</evidence>
<dbReference type="Proteomes" id="UP000248724">
    <property type="component" value="Unassembled WGS sequence"/>
</dbReference>
<feature type="binding site" evidence="6">
    <location>
        <position position="163"/>
    </location>
    <ligand>
        <name>substrate</name>
    </ligand>
</feature>
<dbReference type="SUPFAM" id="SSF55920">
    <property type="entry name" value="Creatinase/aminopeptidase"/>
    <property type="match status" value="1"/>
</dbReference>
<accession>A0A2W5ZE87</accession>
<evidence type="ECO:0000259" key="8">
    <source>
        <dbReference type="Pfam" id="PF00557"/>
    </source>
</evidence>
<dbReference type="GO" id="GO:0004239">
    <property type="term" value="F:initiator methionyl aminopeptidase activity"/>
    <property type="evidence" value="ECO:0007669"/>
    <property type="project" value="UniProtKB-UniRule"/>
</dbReference>
<evidence type="ECO:0000313" key="11">
    <source>
        <dbReference type="Proteomes" id="UP000248724"/>
    </source>
</evidence>
<dbReference type="EMBL" id="QHBU01000123">
    <property type="protein sequence ID" value="PZR81126.1"/>
    <property type="molecule type" value="Genomic_DNA"/>
</dbReference>
<evidence type="ECO:0000256" key="1">
    <source>
        <dbReference type="ARBA" id="ARBA00002521"/>
    </source>
</evidence>
<dbReference type="PROSITE" id="PS00680">
    <property type="entry name" value="MAP_1"/>
    <property type="match status" value="1"/>
</dbReference>
<evidence type="ECO:0000313" key="10">
    <source>
        <dbReference type="EMBL" id="PZR81126.1"/>
    </source>
</evidence>
<feature type="binding site" evidence="6">
    <location>
        <position position="82"/>
    </location>
    <ligand>
        <name>a divalent metal cation</name>
        <dbReference type="ChEBI" id="CHEBI:60240"/>
        <label>1</label>
    </ligand>
</feature>
<reference evidence="10" key="2">
    <citation type="submission" date="2018-05" db="EMBL/GenBank/DDBJ databases">
        <authorList>
            <person name="Ferrari B."/>
        </authorList>
    </citation>
    <scope>NUCLEOTIDE SEQUENCE</scope>
    <source>
        <strain evidence="10">RRmetagenome_bin12</strain>
    </source>
</reference>
<dbReference type="CDD" id="cd01086">
    <property type="entry name" value="MetAP1"/>
    <property type="match status" value="1"/>
</dbReference>
<dbReference type="PANTHER" id="PTHR43330:SF27">
    <property type="entry name" value="METHIONINE AMINOPEPTIDASE"/>
    <property type="match status" value="1"/>
</dbReference>
<feature type="binding site" evidence="6">
    <location>
        <position position="93"/>
    </location>
    <ligand>
        <name>a divalent metal cation</name>
        <dbReference type="ChEBI" id="CHEBI:60240"/>
        <label>1</label>
    </ligand>
</feature>